<dbReference type="AlphaFoldDB" id="A0A4S8NTP5"/>
<dbReference type="PANTHER" id="PTHR42978:SF6">
    <property type="entry name" value="QUORUM-QUENCHING LACTONASE YTNP-RELATED"/>
    <property type="match status" value="1"/>
</dbReference>
<proteinExistence type="inferred from homology"/>
<dbReference type="InterPro" id="IPR006311">
    <property type="entry name" value="TAT_signal"/>
</dbReference>
<organism evidence="7 8">
    <name type="scientific">Peteryoungia ipomoeae</name>
    <dbReference type="NCBI Taxonomy" id="1210932"/>
    <lineage>
        <taxon>Bacteria</taxon>
        <taxon>Pseudomonadati</taxon>
        <taxon>Pseudomonadota</taxon>
        <taxon>Alphaproteobacteria</taxon>
        <taxon>Hyphomicrobiales</taxon>
        <taxon>Rhizobiaceae</taxon>
        <taxon>Peteryoungia</taxon>
    </lineage>
</organism>
<comment type="similarity">
    <text evidence="1">Belongs to the metallo-beta-lactamase superfamily.</text>
</comment>
<dbReference type="SMART" id="SM00849">
    <property type="entry name" value="Lactamase_B"/>
    <property type="match status" value="1"/>
</dbReference>
<feature type="signal peptide" evidence="5">
    <location>
        <begin position="1"/>
        <end position="31"/>
    </location>
</feature>
<dbReference type="Proteomes" id="UP000308828">
    <property type="component" value="Unassembled WGS sequence"/>
</dbReference>
<evidence type="ECO:0000256" key="3">
    <source>
        <dbReference type="ARBA" id="ARBA00022801"/>
    </source>
</evidence>
<dbReference type="Gene3D" id="3.60.15.10">
    <property type="entry name" value="Ribonuclease Z/Hydroxyacylglutathione hydrolase-like"/>
    <property type="match status" value="1"/>
</dbReference>
<dbReference type="Pfam" id="PF00753">
    <property type="entry name" value="Lactamase_B"/>
    <property type="match status" value="1"/>
</dbReference>
<evidence type="ECO:0000256" key="1">
    <source>
        <dbReference type="ARBA" id="ARBA00007749"/>
    </source>
</evidence>
<dbReference type="InterPro" id="IPR036866">
    <property type="entry name" value="RibonucZ/Hydroxyglut_hydro"/>
</dbReference>
<sequence length="330" mass="35843">MNSITRRNVLKGASMLATVAAISGAPSLTFAAAPKQYFQSPGFYRLALGDLEITALSDGTLPLPLPEMYRDVTAEQAARLLHAAYRDIPTDTSVNAFLVNDGQRLVLIDAGSGSYLGAEAGHLLANLEASGYKASEIDHVILTHVHTDHSGGLARDGKLVFEKATLHVPARELEFWLKTPAEARPEGLNQQLFKEAEECLRPYLERGRVEVFEDDEEVISGFQSILRPGHTPGHSSIVVQSAGKKLVFWGDITHGDIVQFDQPEVTIEFDMDRSGAVRSRRVAFAEAIAEGHLVAGAHIAFPGIGNVLKEGDNFDWLPVNYSDGEAGMVR</sequence>
<comment type="caution">
    <text evidence="7">The sequence shown here is derived from an EMBL/GenBank/DDBJ whole genome shotgun (WGS) entry which is preliminary data.</text>
</comment>
<evidence type="ECO:0000256" key="2">
    <source>
        <dbReference type="ARBA" id="ARBA00022723"/>
    </source>
</evidence>
<keyword evidence="2" id="KW-0479">Metal-binding</keyword>
<evidence type="ECO:0000259" key="6">
    <source>
        <dbReference type="SMART" id="SM00849"/>
    </source>
</evidence>
<evidence type="ECO:0000256" key="4">
    <source>
        <dbReference type="ARBA" id="ARBA00022833"/>
    </source>
</evidence>
<feature type="domain" description="Metallo-beta-lactamase" evidence="6">
    <location>
        <begin position="93"/>
        <end position="292"/>
    </location>
</feature>
<feature type="chain" id="PRO_5020458690" evidence="5">
    <location>
        <begin position="32"/>
        <end position="330"/>
    </location>
</feature>
<dbReference type="PANTHER" id="PTHR42978">
    <property type="entry name" value="QUORUM-QUENCHING LACTONASE YTNP-RELATED-RELATED"/>
    <property type="match status" value="1"/>
</dbReference>
<accession>A0A4S8NTP5</accession>
<dbReference type="GO" id="GO:0046872">
    <property type="term" value="F:metal ion binding"/>
    <property type="evidence" value="ECO:0007669"/>
    <property type="project" value="UniProtKB-KW"/>
</dbReference>
<reference evidence="7 8" key="1">
    <citation type="submission" date="2019-04" db="EMBL/GenBank/DDBJ databases">
        <title>Genome sequence of strain shin9-1.</title>
        <authorList>
            <person name="Gao J."/>
            <person name="Sun J."/>
        </authorList>
    </citation>
    <scope>NUCLEOTIDE SEQUENCE [LARGE SCALE GENOMIC DNA]</scope>
    <source>
        <strain evidence="8">shin9-1</strain>
    </source>
</reference>
<protein>
    <submittedName>
        <fullName evidence="7">MBL fold metallo-hydrolase</fullName>
    </submittedName>
</protein>
<name>A0A4S8NTP5_9HYPH</name>
<keyword evidence="3 7" id="KW-0378">Hydrolase</keyword>
<dbReference type="CDD" id="cd07720">
    <property type="entry name" value="OPHC2-like_MBL-fold"/>
    <property type="match status" value="1"/>
</dbReference>
<dbReference type="SUPFAM" id="SSF56281">
    <property type="entry name" value="Metallo-hydrolase/oxidoreductase"/>
    <property type="match status" value="1"/>
</dbReference>
<keyword evidence="8" id="KW-1185">Reference proteome</keyword>
<dbReference type="OrthoDB" id="9773738at2"/>
<dbReference type="EMBL" id="STGV01000006">
    <property type="protein sequence ID" value="THV20853.1"/>
    <property type="molecule type" value="Genomic_DNA"/>
</dbReference>
<dbReference type="RefSeq" id="WP_136599713.1">
    <property type="nucleotide sequence ID" value="NZ_STGV01000006.1"/>
</dbReference>
<dbReference type="InterPro" id="IPR051013">
    <property type="entry name" value="MBL_superfamily_lactonases"/>
</dbReference>
<evidence type="ECO:0000256" key="5">
    <source>
        <dbReference type="SAM" id="SignalP"/>
    </source>
</evidence>
<dbReference type="PROSITE" id="PS51318">
    <property type="entry name" value="TAT"/>
    <property type="match status" value="1"/>
</dbReference>
<dbReference type="InterPro" id="IPR001279">
    <property type="entry name" value="Metallo-B-lactamas"/>
</dbReference>
<evidence type="ECO:0000313" key="8">
    <source>
        <dbReference type="Proteomes" id="UP000308828"/>
    </source>
</evidence>
<dbReference type="GO" id="GO:0016787">
    <property type="term" value="F:hydrolase activity"/>
    <property type="evidence" value="ECO:0007669"/>
    <property type="project" value="UniProtKB-KW"/>
</dbReference>
<evidence type="ECO:0000313" key="7">
    <source>
        <dbReference type="EMBL" id="THV20853.1"/>
    </source>
</evidence>
<keyword evidence="4" id="KW-0862">Zinc</keyword>
<keyword evidence="5" id="KW-0732">Signal</keyword>
<gene>
    <name evidence="7" type="ORF">FAA97_16760</name>
</gene>